<feature type="chain" id="PRO_5035327571" evidence="1">
    <location>
        <begin position="18"/>
        <end position="122"/>
    </location>
</feature>
<dbReference type="EMBL" id="BMNR01000005">
    <property type="protein sequence ID" value="GGK28373.1"/>
    <property type="molecule type" value="Genomic_DNA"/>
</dbReference>
<feature type="signal peptide" evidence="1">
    <location>
        <begin position="1"/>
        <end position="17"/>
    </location>
</feature>
<name>A0A8J3FHE9_9FLAO</name>
<dbReference type="Proteomes" id="UP000612329">
    <property type="component" value="Unassembled WGS sequence"/>
</dbReference>
<dbReference type="AlphaFoldDB" id="A0A8J3FHE9"/>
<dbReference type="RefSeq" id="WP_188653280.1">
    <property type="nucleotide sequence ID" value="NZ_BMNR01000005.1"/>
</dbReference>
<accession>A0A8J3FHE9</accession>
<organism evidence="2 3">
    <name type="scientific">Yeosuana aromativorans</name>
    <dbReference type="NCBI Taxonomy" id="288019"/>
    <lineage>
        <taxon>Bacteria</taxon>
        <taxon>Pseudomonadati</taxon>
        <taxon>Bacteroidota</taxon>
        <taxon>Flavobacteriia</taxon>
        <taxon>Flavobacteriales</taxon>
        <taxon>Flavobacteriaceae</taxon>
        <taxon>Yeosuana</taxon>
    </lineage>
</organism>
<reference evidence="2" key="1">
    <citation type="journal article" date="2014" name="Int. J. Syst. Evol. Microbiol.">
        <title>Complete genome sequence of Corynebacterium casei LMG S-19264T (=DSM 44701T), isolated from a smear-ripened cheese.</title>
        <authorList>
            <consortium name="US DOE Joint Genome Institute (JGI-PGF)"/>
            <person name="Walter F."/>
            <person name="Albersmeier A."/>
            <person name="Kalinowski J."/>
            <person name="Ruckert C."/>
        </authorList>
    </citation>
    <scope>NUCLEOTIDE SEQUENCE</scope>
    <source>
        <strain evidence="2">JCM 12862</strain>
    </source>
</reference>
<reference evidence="2" key="2">
    <citation type="submission" date="2020-09" db="EMBL/GenBank/DDBJ databases">
        <authorList>
            <person name="Sun Q."/>
            <person name="Ohkuma M."/>
        </authorList>
    </citation>
    <scope>NUCLEOTIDE SEQUENCE</scope>
    <source>
        <strain evidence="2">JCM 12862</strain>
    </source>
</reference>
<proteinExistence type="predicted"/>
<gene>
    <name evidence="2" type="ORF">GCM10007962_23310</name>
</gene>
<keyword evidence="1" id="KW-0732">Signal</keyword>
<keyword evidence="3" id="KW-1185">Reference proteome</keyword>
<comment type="caution">
    <text evidence="2">The sequence shown here is derived from an EMBL/GenBank/DDBJ whole genome shotgun (WGS) entry which is preliminary data.</text>
</comment>
<protein>
    <submittedName>
        <fullName evidence="2">Uncharacterized protein</fullName>
    </submittedName>
</protein>
<evidence type="ECO:0000313" key="2">
    <source>
        <dbReference type="EMBL" id="GGK28373.1"/>
    </source>
</evidence>
<evidence type="ECO:0000313" key="3">
    <source>
        <dbReference type="Proteomes" id="UP000612329"/>
    </source>
</evidence>
<evidence type="ECO:0000256" key="1">
    <source>
        <dbReference type="SAM" id="SignalP"/>
    </source>
</evidence>
<sequence length="122" mass="13614">MKKICYCLFLLASITLANNNIDLSNSDPQVGDVLIINKTNANGYKHIFFPNLNIISKRGGLANYNIVEGNHAIIKKVETNKIGDVYVHLVRKNGKKFFGCIKKVRANYTKSLESGELSILKT</sequence>